<sequence length="215" mass="23671">MVEFYSSAPGVDPAREPEEVGAAFAAPATEAAAQAVVDRLGRVDWSPPWTGDRHRAHVLLFREYLRRSAIWYDFLEPAPPGPPAFRPWLFADLAVLVAPEVRAPAAAVERLRAEWGDRWTGGSRKAAFQAVQWAALIASHHPAHRELAARDDLPPDPYEPVLRFLERGGEGFGLPVNGWVDLGSGSSVRTGPISENLLREPLLDLSDGNLDRLER</sequence>
<dbReference type="RefSeq" id="WP_214155287.1">
    <property type="nucleotide sequence ID" value="NZ_JAHBAY010000003.1"/>
</dbReference>
<organism evidence="1 2">
    <name type="scientific">Kineosporia corallincola</name>
    <dbReference type="NCBI Taxonomy" id="2835133"/>
    <lineage>
        <taxon>Bacteria</taxon>
        <taxon>Bacillati</taxon>
        <taxon>Actinomycetota</taxon>
        <taxon>Actinomycetes</taxon>
        <taxon>Kineosporiales</taxon>
        <taxon>Kineosporiaceae</taxon>
        <taxon>Kineosporia</taxon>
    </lineage>
</organism>
<dbReference type="Proteomes" id="UP001197247">
    <property type="component" value="Unassembled WGS sequence"/>
</dbReference>
<name>A0ABS5TD31_9ACTN</name>
<proteinExistence type="predicted"/>
<accession>A0ABS5TD31</accession>
<gene>
    <name evidence="1" type="ORF">KIH74_08655</name>
</gene>
<comment type="caution">
    <text evidence="1">The sequence shown here is derived from an EMBL/GenBank/DDBJ whole genome shotgun (WGS) entry which is preliminary data.</text>
</comment>
<keyword evidence="2" id="KW-1185">Reference proteome</keyword>
<protein>
    <submittedName>
        <fullName evidence="1">Uncharacterized protein</fullName>
    </submittedName>
</protein>
<evidence type="ECO:0000313" key="2">
    <source>
        <dbReference type="Proteomes" id="UP001197247"/>
    </source>
</evidence>
<evidence type="ECO:0000313" key="1">
    <source>
        <dbReference type="EMBL" id="MBT0768994.1"/>
    </source>
</evidence>
<reference evidence="1 2" key="1">
    <citation type="submission" date="2021-05" db="EMBL/GenBank/DDBJ databases">
        <title>Kineosporia and Streptomyces sp. nov. two new marine actinobacteria isolated from Coral.</title>
        <authorList>
            <person name="Buangrab K."/>
            <person name="Sutthacheep M."/>
            <person name="Yeemin T."/>
            <person name="Harunari E."/>
            <person name="Igarashi Y."/>
            <person name="Kanchanasin P."/>
            <person name="Tanasupawat S."/>
            <person name="Phongsopitanun W."/>
        </authorList>
    </citation>
    <scope>NUCLEOTIDE SEQUENCE [LARGE SCALE GENOMIC DNA]</scope>
    <source>
        <strain evidence="1 2">J2-2</strain>
    </source>
</reference>
<dbReference type="EMBL" id="JAHBAY010000003">
    <property type="protein sequence ID" value="MBT0768994.1"/>
    <property type="molecule type" value="Genomic_DNA"/>
</dbReference>